<evidence type="ECO:0000256" key="13">
    <source>
        <dbReference type="PIRSR" id="PIRSR600823-3"/>
    </source>
</evidence>
<dbReference type="InterPro" id="IPR000823">
    <property type="entry name" value="Peroxidase_pln"/>
</dbReference>
<feature type="binding site" evidence="13">
    <location>
        <position position="78"/>
    </location>
    <ligand>
        <name>Ca(2+)</name>
        <dbReference type="ChEBI" id="CHEBI:29108"/>
        <label>1</label>
    </ligand>
</feature>
<dbReference type="InterPro" id="IPR002016">
    <property type="entry name" value="Haem_peroxidase"/>
</dbReference>
<evidence type="ECO:0000256" key="12">
    <source>
        <dbReference type="PIRSR" id="PIRSR600823-1"/>
    </source>
</evidence>
<dbReference type="EC" id="1.11.1.7" evidence="3"/>
<evidence type="ECO:0000313" key="18">
    <source>
        <dbReference type="EMBL" id="PNX56955.1"/>
    </source>
</evidence>
<dbReference type="Proteomes" id="UP000236291">
    <property type="component" value="Unassembled WGS sequence"/>
</dbReference>
<keyword evidence="10" id="KW-0325">Glycoprotein</keyword>
<comment type="similarity">
    <text evidence="16">Belongs to the peroxidase family.</text>
</comment>
<dbReference type="SUPFAM" id="SSF48113">
    <property type="entry name" value="Heme-dependent peroxidases"/>
    <property type="match status" value="1"/>
</dbReference>
<dbReference type="EMBL" id="ASHM01121582">
    <property type="protein sequence ID" value="PNX56955.1"/>
    <property type="molecule type" value="Genomic_DNA"/>
</dbReference>
<feature type="binding site" evidence="13">
    <location>
        <position position="70"/>
    </location>
    <ligand>
        <name>Ca(2+)</name>
        <dbReference type="ChEBI" id="CHEBI:29108"/>
        <label>1</label>
    </ligand>
</feature>
<keyword evidence="9" id="KW-0408">Iron</keyword>
<dbReference type="GO" id="GO:0046872">
    <property type="term" value="F:metal ion binding"/>
    <property type="evidence" value="ECO:0007669"/>
    <property type="project" value="UniProtKB-KW"/>
</dbReference>
<evidence type="ECO:0000256" key="2">
    <source>
        <dbReference type="ARBA" id="ARBA00001970"/>
    </source>
</evidence>
<evidence type="ECO:0000256" key="14">
    <source>
        <dbReference type="PIRSR" id="PIRSR600823-4"/>
    </source>
</evidence>
<evidence type="ECO:0000256" key="16">
    <source>
        <dbReference type="RuleBase" id="RU004241"/>
    </source>
</evidence>
<dbReference type="GO" id="GO:0140825">
    <property type="term" value="F:lactoperoxidase activity"/>
    <property type="evidence" value="ECO:0007669"/>
    <property type="project" value="UniProtKB-EC"/>
</dbReference>
<feature type="non-terminal residue" evidence="18">
    <location>
        <position position="1"/>
    </location>
</feature>
<reference evidence="18 19" key="2">
    <citation type="journal article" date="2017" name="Front. Plant Sci.">
        <title>Gene Classification and Mining of Molecular Markers Useful in Red Clover (Trifolium pratense) Breeding.</title>
        <authorList>
            <person name="Istvanek J."/>
            <person name="Dluhosova J."/>
            <person name="Dluhos P."/>
            <person name="Patkova L."/>
            <person name="Nedelnik J."/>
            <person name="Repkova J."/>
        </authorList>
    </citation>
    <scope>NUCLEOTIDE SEQUENCE [LARGE SCALE GENOMIC DNA]</scope>
    <source>
        <strain evidence="19">cv. Tatra</strain>
        <tissue evidence="18">Young leaves</tissue>
    </source>
</reference>
<sequence length="106" mass="12314">ERKTIVRSEVRRGRDLHARTHTYAHTHAQFFEILCPQPHAIVQDIMRNVTRQDPCMPASLIRLHFHDCFVRGCECDASILLNNTATIVSEQTSSSKQKLNQRIRFD</sequence>
<dbReference type="GO" id="GO:0042744">
    <property type="term" value="P:hydrogen peroxide catabolic process"/>
    <property type="evidence" value="ECO:0007669"/>
    <property type="project" value="UniProtKB-KW"/>
</dbReference>
<feature type="binding site" evidence="13">
    <location>
        <position position="76"/>
    </location>
    <ligand>
        <name>Ca(2+)</name>
        <dbReference type="ChEBI" id="CHEBI:29108"/>
        <label>1</label>
    </ligand>
</feature>
<evidence type="ECO:0000256" key="9">
    <source>
        <dbReference type="ARBA" id="ARBA00023004"/>
    </source>
</evidence>
<dbReference type="STRING" id="57577.A0A2K3JSF2"/>
<comment type="caution">
    <text evidence="18">The sequence shown here is derived from an EMBL/GenBank/DDBJ whole genome shotgun (WGS) entry which is preliminary data.</text>
</comment>
<evidence type="ECO:0000256" key="8">
    <source>
        <dbReference type="ARBA" id="ARBA00023002"/>
    </source>
</evidence>
<organism evidence="18 19">
    <name type="scientific">Trifolium pratense</name>
    <name type="common">Red clover</name>
    <dbReference type="NCBI Taxonomy" id="57577"/>
    <lineage>
        <taxon>Eukaryota</taxon>
        <taxon>Viridiplantae</taxon>
        <taxon>Streptophyta</taxon>
        <taxon>Embryophyta</taxon>
        <taxon>Tracheophyta</taxon>
        <taxon>Spermatophyta</taxon>
        <taxon>Magnoliopsida</taxon>
        <taxon>eudicotyledons</taxon>
        <taxon>Gunneridae</taxon>
        <taxon>Pentapetalae</taxon>
        <taxon>rosids</taxon>
        <taxon>fabids</taxon>
        <taxon>Fabales</taxon>
        <taxon>Fabaceae</taxon>
        <taxon>Papilionoideae</taxon>
        <taxon>50 kb inversion clade</taxon>
        <taxon>NPAAA clade</taxon>
        <taxon>Hologalegina</taxon>
        <taxon>IRL clade</taxon>
        <taxon>Trifolieae</taxon>
        <taxon>Trifolium</taxon>
    </lineage>
</organism>
<evidence type="ECO:0000256" key="6">
    <source>
        <dbReference type="ARBA" id="ARBA00022723"/>
    </source>
</evidence>
<gene>
    <name evidence="18" type="primary">peroxidase</name>
    <name evidence="18" type="ORF">L195_g058455</name>
</gene>
<keyword evidence="15" id="KW-1015">Disulfide bond</keyword>
<dbReference type="PROSITE" id="PS50873">
    <property type="entry name" value="PEROXIDASE_4"/>
    <property type="match status" value="1"/>
</dbReference>
<dbReference type="Gene3D" id="1.10.520.10">
    <property type="match status" value="1"/>
</dbReference>
<dbReference type="GO" id="GO:0020037">
    <property type="term" value="F:heme binding"/>
    <property type="evidence" value="ECO:0007669"/>
    <property type="project" value="InterPro"/>
</dbReference>
<dbReference type="PANTHER" id="PTHR31388">
    <property type="entry name" value="PEROXIDASE 72-RELATED"/>
    <property type="match status" value="1"/>
</dbReference>
<evidence type="ECO:0000259" key="17">
    <source>
        <dbReference type="PROSITE" id="PS50873"/>
    </source>
</evidence>
<feature type="binding site" evidence="13">
    <location>
        <position position="72"/>
    </location>
    <ligand>
        <name>Ca(2+)</name>
        <dbReference type="ChEBI" id="CHEBI:29108"/>
        <label>1</label>
    </ligand>
</feature>
<evidence type="ECO:0000313" key="19">
    <source>
        <dbReference type="Proteomes" id="UP000236291"/>
    </source>
</evidence>
<feature type="site" description="Transition state stabilizer" evidence="14">
    <location>
        <position position="62"/>
    </location>
</feature>
<evidence type="ECO:0000256" key="10">
    <source>
        <dbReference type="ARBA" id="ARBA00023180"/>
    </source>
</evidence>
<feature type="active site" description="Proton acceptor" evidence="12">
    <location>
        <position position="66"/>
    </location>
</feature>
<comment type="cofactor">
    <cofactor evidence="13">
        <name>Ca(2+)</name>
        <dbReference type="ChEBI" id="CHEBI:29108"/>
    </cofactor>
    <text evidence="13">Binds 2 calcium ions per subunit.</text>
</comment>
<dbReference type="PRINTS" id="PR00461">
    <property type="entry name" value="PLPEROXIDASE"/>
</dbReference>
<evidence type="ECO:0000256" key="15">
    <source>
        <dbReference type="PIRSR" id="PIRSR600823-5"/>
    </source>
</evidence>
<comment type="cofactor">
    <cofactor evidence="2">
        <name>heme b</name>
        <dbReference type="ChEBI" id="CHEBI:60344"/>
    </cofactor>
</comment>
<dbReference type="PANTHER" id="PTHR31388:SF270">
    <property type="entry name" value="PEROXIDASE 22-RELATED"/>
    <property type="match status" value="1"/>
</dbReference>
<evidence type="ECO:0000256" key="7">
    <source>
        <dbReference type="ARBA" id="ARBA00022837"/>
    </source>
</evidence>
<dbReference type="InterPro" id="IPR010255">
    <property type="entry name" value="Haem_peroxidase_sf"/>
</dbReference>
<name>A0A2K3JSF2_TRIPR</name>
<evidence type="ECO:0000256" key="11">
    <source>
        <dbReference type="ARBA" id="ARBA00023324"/>
    </source>
</evidence>
<keyword evidence="5" id="KW-0349">Heme</keyword>
<reference evidence="18 19" key="1">
    <citation type="journal article" date="2014" name="Am. J. Bot.">
        <title>Genome assembly and annotation for red clover (Trifolium pratense; Fabaceae).</title>
        <authorList>
            <person name="Istvanek J."/>
            <person name="Jaros M."/>
            <person name="Krenek A."/>
            <person name="Repkova J."/>
        </authorList>
    </citation>
    <scope>NUCLEOTIDE SEQUENCE [LARGE SCALE GENOMIC DNA]</scope>
    <source>
        <strain evidence="19">cv. Tatra</strain>
        <tissue evidence="18">Young leaves</tissue>
    </source>
</reference>
<dbReference type="Pfam" id="PF00141">
    <property type="entry name" value="peroxidase"/>
    <property type="match status" value="1"/>
</dbReference>
<comment type="catalytic activity">
    <reaction evidence="1">
        <text>2 a phenolic donor + H2O2 = 2 a phenolic radical donor + 2 H2O</text>
        <dbReference type="Rhea" id="RHEA:56136"/>
        <dbReference type="ChEBI" id="CHEBI:15377"/>
        <dbReference type="ChEBI" id="CHEBI:16240"/>
        <dbReference type="ChEBI" id="CHEBI:139520"/>
        <dbReference type="ChEBI" id="CHEBI:139521"/>
        <dbReference type="EC" id="1.11.1.7"/>
    </reaction>
</comment>
<keyword evidence="7 13" id="KW-0106">Calcium</keyword>
<proteinExistence type="inferred from homology"/>
<feature type="binding site" evidence="13">
    <location>
        <position position="67"/>
    </location>
    <ligand>
        <name>Ca(2+)</name>
        <dbReference type="ChEBI" id="CHEBI:29108"/>
        <label>1</label>
    </ligand>
</feature>
<keyword evidence="6 13" id="KW-0479">Metal-binding</keyword>
<feature type="binding site" evidence="13">
    <location>
        <position position="90"/>
    </location>
    <ligand>
        <name>Ca(2+)</name>
        <dbReference type="ChEBI" id="CHEBI:29108"/>
        <label>1</label>
    </ligand>
</feature>
<keyword evidence="8" id="KW-0560">Oxidoreductase</keyword>
<evidence type="ECO:0000256" key="5">
    <source>
        <dbReference type="ARBA" id="ARBA00022617"/>
    </source>
</evidence>
<dbReference type="AlphaFoldDB" id="A0A2K3JSF2"/>
<dbReference type="GO" id="GO:0006979">
    <property type="term" value="P:response to oxidative stress"/>
    <property type="evidence" value="ECO:0007669"/>
    <property type="project" value="InterPro"/>
</dbReference>
<keyword evidence="4 18" id="KW-0575">Peroxidase</keyword>
<protein>
    <recommendedName>
        <fullName evidence="3">peroxidase</fullName>
        <ecNumber evidence="3">1.11.1.7</ecNumber>
    </recommendedName>
</protein>
<evidence type="ECO:0000256" key="3">
    <source>
        <dbReference type="ARBA" id="ARBA00012313"/>
    </source>
</evidence>
<feature type="domain" description="Plant heme peroxidase family profile" evidence="17">
    <location>
        <begin position="25"/>
        <end position="106"/>
    </location>
</feature>
<keyword evidence="11" id="KW-0376">Hydrogen peroxide</keyword>
<feature type="disulfide bond" evidence="15">
    <location>
        <begin position="68"/>
        <end position="73"/>
    </location>
</feature>
<accession>A0A2K3JSF2</accession>
<evidence type="ECO:0000256" key="1">
    <source>
        <dbReference type="ARBA" id="ARBA00000189"/>
    </source>
</evidence>
<evidence type="ECO:0000256" key="4">
    <source>
        <dbReference type="ARBA" id="ARBA00022559"/>
    </source>
</evidence>